<keyword evidence="4 6" id="KW-1133">Transmembrane helix</keyword>
<keyword evidence="9" id="KW-1185">Reference proteome</keyword>
<evidence type="ECO:0000256" key="1">
    <source>
        <dbReference type="ARBA" id="ARBA00004651"/>
    </source>
</evidence>
<comment type="subcellular location">
    <subcellularLocation>
        <location evidence="1">Cell membrane</location>
        <topology evidence="1">Multi-pass membrane protein</topology>
    </subcellularLocation>
</comment>
<proteinExistence type="predicted"/>
<feature type="transmembrane region" description="Helical" evidence="6">
    <location>
        <begin position="146"/>
        <end position="168"/>
    </location>
</feature>
<protein>
    <submittedName>
        <fullName evidence="8">FSR family fosmidomycin resistance protein-like MFS transporter</fullName>
    </submittedName>
</protein>
<comment type="caution">
    <text evidence="8">The sequence shown here is derived from an EMBL/GenBank/DDBJ whole genome shotgun (WGS) entry which is preliminary data.</text>
</comment>
<feature type="transmembrane region" description="Helical" evidence="6">
    <location>
        <begin position="255"/>
        <end position="275"/>
    </location>
</feature>
<evidence type="ECO:0000256" key="6">
    <source>
        <dbReference type="SAM" id="Phobius"/>
    </source>
</evidence>
<keyword evidence="2" id="KW-0813">Transport</keyword>
<accession>A0A840UUN1</accession>
<feature type="domain" description="Major facilitator superfamily (MFS) profile" evidence="7">
    <location>
        <begin position="21"/>
        <end position="399"/>
    </location>
</feature>
<dbReference type="CDD" id="cd17478">
    <property type="entry name" value="MFS_FsR"/>
    <property type="match status" value="1"/>
</dbReference>
<dbReference type="GO" id="GO:0022857">
    <property type="term" value="F:transmembrane transporter activity"/>
    <property type="evidence" value="ECO:0007669"/>
    <property type="project" value="InterPro"/>
</dbReference>
<evidence type="ECO:0000256" key="5">
    <source>
        <dbReference type="ARBA" id="ARBA00023136"/>
    </source>
</evidence>
<feature type="transmembrane region" description="Helical" evidence="6">
    <location>
        <begin position="110"/>
        <end position="134"/>
    </location>
</feature>
<evidence type="ECO:0000259" key="7">
    <source>
        <dbReference type="PROSITE" id="PS50850"/>
    </source>
</evidence>
<dbReference type="Pfam" id="PF07690">
    <property type="entry name" value="MFS_1"/>
    <property type="match status" value="1"/>
</dbReference>
<dbReference type="InterPro" id="IPR011701">
    <property type="entry name" value="MFS"/>
</dbReference>
<feature type="transmembrane region" description="Helical" evidence="6">
    <location>
        <begin position="373"/>
        <end position="394"/>
    </location>
</feature>
<dbReference type="AlphaFoldDB" id="A0A840UUN1"/>
<feature type="transmembrane region" description="Helical" evidence="6">
    <location>
        <begin position="345"/>
        <end position="367"/>
    </location>
</feature>
<feature type="transmembrane region" description="Helical" evidence="6">
    <location>
        <begin position="310"/>
        <end position="333"/>
    </location>
</feature>
<evidence type="ECO:0000313" key="8">
    <source>
        <dbReference type="EMBL" id="MBB5336165.1"/>
    </source>
</evidence>
<dbReference type="PANTHER" id="PTHR43129">
    <property type="entry name" value="FOSMIDOMYCIN RESISTANCE PROTEIN"/>
    <property type="match status" value="1"/>
</dbReference>
<dbReference type="PANTHER" id="PTHR43129:SF1">
    <property type="entry name" value="FOSMIDOMYCIN RESISTANCE PROTEIN"/>
    <property type="match status" value="1"/>
</dbReference>
<keyword evidence="5 6" id="KW-0472">Membrane</keyword>
<evidence type="ECO:0000256" key="3">
    <source>
        <dbReference type="ARBA" id="ARBA00022692"/>
    </source>
</evidence>
<feature type="transmembrane region" description="Helical" evidence="6">
    <location>
        <begin position="287"/>
        <end position="304"/>
    </location>
</feature>
<name>A0A840UUN1_9FIRM</name>
<feature type="transmembrane region" description="Helical" evidence="6">
    <location>
        <begin position="174"/>
        <end position="191"/>
    </location>
</feature>
<organism evidence="8 9">
    <name type="scientific">Pectinatus brassicae</name>
    <dbReference type="NCBI Taxonomy" id="862415"/>
    <lineage>
        <taxon>Bacteria</taxon>
        <taxon>Bacillati</taxon>
        <taxon>Bacillota</taxon>
        <taxon>Negativicutes</taxon>
        <taxon>Selenomonadales</taxon>
        <taxon>Selenomonadaceae</taxon>
        <taxon>Pectinatus</taxon>
    </lineage>
</organism>
<dbReference type="Gene3D" id="1.20.1250.20">
    <property type="entry name" value="MFS general substrate transporter like domains"/>
    <property type="match status" value="2"/>
</dbReference>
<dbReference type="RefSeq" id="WP_231038102.1">
    <property type="nucleotide sequence ID" value="NZ_JACHFH010000013.1"/>
</dbReference>
<dbReference type="SUPFAM" id="SSF103473">
    <property type="entry name" value="MFS general substrate transporter"/>
    <property type="match status" value="1"/>
</dbReference>
<keyword evidence="3 6" id="KW-0812">Transmembrane</keyword>
<dbReference type="GO" id="GO:0005886">
    <property type="term" value="C:plasma membrane"/>
    <property type="evidence" value="ECO:0007669"/>
    <property type="project" value="UniProtKB-SubCell"/>
</dbReference>
<dbReference type="InterPro" id="IPR020846">
    <property type="entry name" value="MFS_dom"/>
</dbReference>
<evidence type="ECO:0000256" key="2">
    <source>
        <dbReference type="ARBA" id="ARBA00022448"/>
    </source>
</evidence>
<feature type="transmembrane region" description="Helical" evidence="6">
    <location>
        <begin position="229"/>
        <end position="249"/>
    </location>
</feature>
<feature type="transmembrane region" description="Helical" evidence="6">
    <location>
        <begin position="41"/>
        <end position="66"/>
    </location>
</feature>
<dbReference type="InterPro" id="IPR036259">
    <property type="entry name" value="MFS_trans_sf"/>
</dbReference>
<dbReference type="EMBL" id="JACHFH010000013">
    <property type="protein sequence ID" value="MBB5336165.1"/>
    <property type="molecule type" value="Genomic_DNA"/>
</dbReference>
<dbReference type="Proteomes" id="UP000559117">
    <property type="component" value="Unassembled WGS sequence"/>
</dbReference>
<reference evidence="8 9" key="1">
    <citation type="submission" date="2020-08" db="EMBL/GenBank/DDBJ databases">
        <title>Genomic Encyclopedia of Type Strains, Phase IV (KMG-IV): sequencing the most valuable type-strain genomes for metagenomic binning, comparative biology and taxonomic classification.</title>
        <authorList>
            <person name="Goeker M."/>
        </authorList>
    </citation>
    <scope>NUCLEOTIDE SEQUENCE [LARGE SCALE GENOMIC DNA]</scope>
    <source>
        <strain evidence="8 9">DSM 24661</strain>
    </source>
</reference>
<gene>
    <name evidence="8" type="ORF">HNR32_001309</name>
</gene>
<dbReference type="PROSITE" id="PS50850">
    <property type="entry name" value="MFS"/>
    <property type="match status" value="1"/>
</dbReference>
<evidence type="ECO:0000313" key="9">
    <source>
        <dbReference type="Proteomes" id="UP000559117"/>
    </source>
</evidence>
<sequence length="404" mass="43746">MNYSIHGTYGKAAPVSKNTYNVALLSMGHLLNDFYCNFLPILIPLLISNMGLSLSLSGILVMAMAFTANVMQPVFGYYMDKHNSSKLLLLVVPMGAFFICMVSFAKSFAILLLLIALSGLAVSIFHPMATGIVSKAAIPQKMGMSLSLFIGGGNIGFAFAPIVLVYFLQLYSLKMLPVLIIPAILLSLLYYKADLQKISTVSSSYANKAGLNWKQLFCNKKLMRLNAAMAIRTWSHGAMTTFLPTLLILNGYDKALAGWLLTVFLVGAAVGGLVGGYINDRIGYKKIIWISMFLAIFPAIYFLSSGKVNLITITMLALCGFFLQAPHPSSLVWCQKFLPNNQNLASGMMLGLSFGIGGIGTALTAVAAESIGLQRSMLLTVLTLIIGALIVYFVPEKPQDKDII</sequence>
<feature type="transmembrane region" description="Helical" evidence="6">
    <location>
        <begin position="87"/>
        <end position="104"/>
    </location>
</feature>
<evidence type="ECO:0000256" key="4">
    <source>
        <dbReference type="ARBA" id="ARBA00022989"/>
    </source>
</evidence>